<organism evidence="3 4">
    <name type="scientific">Babesia divergens</name>
    <dbReference type="NCBI Taxonomy" id="32595"/>
    <lineage>
        <taxon>Eukaryota</taxon>
        <taxon>Sar</taxon>
        <taxon>Alveolata</taxon>
        <taxon>Apicomplexa</taxon>
        <taxon>Aconoidasida</taxon>
        <taxon>Piroplasmida</taxon>
        <taxon>Babesiidae</taxon>
        <taxon>Babesia</taxon>
    </lineage>
</organism>
<feature type="transmembrane region" description="Helical" evidence="2">
    <location>
        <begin position="544"/>
        <end position="567"/>
    </location>
</feature>
<feature type="transmembrane region" description="Helical" evidence="2">
    <location>
        <begin position="390"/>
        <end position="412"/>
    </location>
</feature>
<evidence type="ECO:0000313" key="4">
    <source>
        <dbReference type="Proteomes" id="UP001195914"/>
    </source>
</evidence>
<keyword evidence="2" id="KW-1133">Transmembrane helix</keyword>
<evidence type="ECO:0000256" key="2">
    <source>
        <dbReference type="SAM" id="Phobius"/>
    </source>
</evidence>
<feature type="transmembrane region" description="Helical" evidence="2">
    <location>
        <begin position="424"/>
        <end position="444"/>
    </location>
</feature>
<feature type="transmembrane region" description="Helical" evidence="2">
    <location>
        <begin position="782"/>
        <end position="801"/>
    </location>
</feature>
<feature type="transmembrane region" description="Helical" evidence="2">
    <location>
        <begin position="1102"/>
        <end position="1127"/>
    </location>
</feature>
<feature type="transmembrane region" description="Helical" evidence="2">
    <location>
        <begin position="1163"/>
        <end position="1182"/>
    </location>
</feature>
<feature type="transmembrane region" description="Helical" evidence="2">
    <location>
        <begin position="1331"/>
        <end position="1355"/>
    </location>
</feature>
<reference evidence="3" key="2">
    <citation type="submission" date="2021-05" db="EMBL/GenBank/DDBJ databases">
        <authorList>
            <person name="Pain A."/>
        </authorList>
    </citation>
    <scope>NUCLEOTIDE SEQUENCE</scope>
    <source>
        <strain evidence="3">1802A</strain>
    </source>
</reference>
<evidence type="ECO:0000313" key="3">
    <source>
        <dbReference type="EMBL" id="KAK1933497.1"/>
    </source>
</evidence>
<reference evidence="3" key="1">
    <citation type="journal article" date="2014" name="Nucleic Acids Res.">
        <title>The evolutionary dynamics of variant antigen genes in Babesia reveal a history of genomic innovation underlying host-parasite interaction.</title>
        <authorList>
            <person name="Jackson A.P."/>
            <person name="Otto T.D."/>
            <person name="Darby A."/>
            <person name="Ramaprasad A."/>
            <person name="Xia D."/>
            <person name="Echaide I.E."/>
            <person name="Farber M."/>
            <person name="Gahlot S."/>
            <person name="Gamble J."/>
            <person name="Gupta D."/>
            <person name="Gupta Y."/>
            <person name="Jackson L."/>
            <person name="Malandrin L."/>
            <person name="Malas T.B."/>
            <person name="Moussa E."/>
            <person name="Nair M."/>
            <person name="Reid A.J."/>
            <person name="Sanders M."/>
            <person name="Sharma J."/>
            <person name="Tracey A."/>
            <person name="Quail M.A."/>
            <person name="Weir W."/>
            <person name="Wastling J.M."/>
            <person name="Hall N."/>
            <person name="Willadsen P."/>
            <person name="Lingelbach K."/>
            <person name="Shiels B."/>
            <person name="Tait A."/>
            <person name="Berriman M."/>
            <person name="Allred D.R."/>
            <person name="Pain A."/>
        </authorList>
    </citation>
    <scope>NUCLEOTIDE SEQUENCE</scope>
    <source>
        <strain evidence="3">1802A</strain>
    </source>
</reference>
<gene>
    <name evidence="3" type="ORF">X943_003907</name>
</gene>
<feature type="transmembrane region" description="Helical" evidence="2">
    <location>
        <begin position="50"/>
        <end position="71"/>
    </location>
</feature>
<accession>A0AAD9G7Y9</accession>
<feature type="transmembrane region" description="Helical" evidence="2">
    <location>
        <begin position="500"/>
        <end position="523"/>
    </location>
</feature>
<name>A0AAD9G7Y9_BABDI</name>
<feature type="compositionally biased region" description="Polar residues" evidence="1">
    <location>
        <begin position="848"/>
        <end position="860"/>
    </location>
</feature>
<dbReference type="EMBL" id="JAHBMH010000073">
    <property type="protein sequence ID" value="KAK1933497.1"/>
    <property type="molecule type" value="Genomic_DNA"/>
</dbReference>
<proteinExistence type="predicted"/>
<keyword evidence="4" id="KW-1185">Reference proteome</keyword>
<feature type="transmembrane region" description="Helical" evidence="2">
    <location>
        <begin position="610"/>
        <end position="634"/>
    </location>
</feature>
<keyword evidence="2" id="KW-0812">Transmembrane</keyword>
<feature type="transmembrane region" description="Helical" evidence="2">
    <location>
        <begin position="1255"/>
        <end position="1278"/>
    </location>
</feature>
<feature type="region of interest" description="Disordered" evidence="1">
    <location>
        <begin position="847"/>
        <end position="875"/>
    </location>
</feature>
<keyword evidence="2" id="KW-0472">Membrane</keyword>
<evidence type="ECO:0000256" key="1">
    <source>
        <dbReference type="SAM" id="MobiDB-lite"/>
    </source>
</evidence>
<feature type="transmembrane region" description="Helical" evidence="2">
    <location>
        <begin position="1218"/>
        <end position="1235"/>
    </location>
</feature>
<comment type="caution">
    <text evidence="3">The sequence shown here is derived from an EMBL/GenBank/DDBJ whole genome shotgun (WGS) entry which is preliminary data.</text>
</comment>
<protein>
    <submittedName>
        <fullName evidence="3">Uncharacterized protein</fullName>
    </submittedName>
</protein>
<dbReference type="Proteomes" id="UP001195914">
    <property type="component" value="Unassembled WGS sequence"/>
</dbReference>
<sequence length="1517" mass="170933">MGATYNFGQVIDSYIANVFPYTRPTVVQEDEAEASNQRECAKRSFGRDSLFQCIELVVIIAVLILLSTYVLHVRSAYTASTTLGTALKKPIACMESGFQRVLDTFDDIHSKPKAEISEFQHEGVTYKAIELDLKDNHVIRYSDIRSKNDVAFWLQFGLIPAIFSGLNSYNKLVGSTVRFSFVRSNYNKLTYNVDKATLTPNVAIQHQLMSALFPLEVADDDDAADDPEQDLTSGDIEGDGVDVVHVKPSTAKIELGDASQRKDIKAKGGMEMLEVKLPYAEDGKYHTFSAQGGNFYYVTGDSIDAALMSLSIGTRYSKSPPYFPLAAVITDETTTSVALEAFLSNAQNSTISYVNVTFTFSKGQGDTGQYLVKAAKAYSIANNRGGQGGMMYNLIYMFLLMVTIGHFVHSYYMHRGEKVYSLKIVHIIDISSKFLLALCILIYGGRMFWSHSNLPHIHTVKYENGSYDAVVGVSKNGRIIDPDVLQTVFNSLRKNIMRGYWSVGFFHVVTFGAIALLFILLCIKLCSGRNVGVMLRYFAFHSRLQFMFAIGSIVLALCVVSLSNAYIVNFIHSSDASFRYNFATLANILSGVLNKQVEAYLRNYNVLHSLSIVILFILFSYSGIFVLITMMFTINPESNIESFKSKNPTDPYDKSRFINLKKSWYYFVRHIIPEYNVAFLRHFAFSRGKHDMPVSHIGTAQVGNIAPSPNQTGQPNISPYGKGIADVIPQASRSAGHPPPQAKKDCSITVKPCFKGKTVPIKNRRVLPMESLDALKQNRSYYTWRIVSYSLLTIGFLIFAFKEHRYHSVRKLLQNTLNDQLVTNMERLAFNFKEFTTEDAVVKAKVGPSSQGAAEQTVAKTPQPPPAEANKLSQSAMSSDLPSELASHVGVDRKGGVSSTQALAPAVLAKGDPKQTDVIVKKPVSVKLVFPRVSFMPRRINTRKDLFHWLTEGAINDLFVWATFDNDYISGDGDSPHYLSLYKRYFLVPSKCSLLLELRLRTTDALTLPIFAKMEPYVDEKVVRAVVLPTDQSLGIKQLFGEASVDFPDAVERVVLELLMVDSLNQSKLYRGNVTFDIRDSGVVVPYVKFRSILGIHLSSTYFNWIFTVVSVASFLLFISLSSWFVFDCKLFVHRYTQRHRNFSRRSYGEGVMVFFLNNYLRLVDVLIIFLIGSMCALYLTIQINTNAVYDHLRNLSTLDGRLQLNDALTKVRMCHKSLWATLSLLLFMVLLREVKLFQWMISVVYTCVKSAFTLYLLVAVAMVLLIATFLFFMFVFASEHFNGMFLLSVYDSSVAELSRGEGSLLNSTRLLFNEVYIRPHLYESTPLSMLIYPICLIVKSWILNVIFSYLWAIWPKNDKEPDREVMEKTEDMFKDDDIKPYTLPNDCVNLTKISDDQLDLITDDVKALCTDEALHLNALFEEYNKQFTESGMTSLDFLESLHEKLVGEMSEVLFACEKTQLSLEVLHKKCAILEKNVDRNLETNISLVEVALSDKKDELSAAFATYKSLIDEENAP</sequence>